<name>A0A0B7ADU8_9EUPU</name>
<gene>
    <name evidence="2" type="primary">ORF108942</name>
</gene>
<protein>
    <submittedName>
        <fullName evidence="2">Uncharacterized protein</fullName>
    </submittedName>
</protein>
<dbReference type="AlphaFoldDB" id="A0A0B7ADU8"/>
<evidence type="ECO:0000313" key="2">
    <source>
        <dbReference type="EMBL" id="CEK78221.1"/>
    </source>
</evidence>
<reference evidence="2" key="1">
    <citation type="submission" date="2014-12" db="EMBL/GenBank/DDBJ databases">
        <title>Insight into the proteome of Arion vulgaris.</title>
        <authorList>
            <person name="Aradska J."/>
            <person name="Bulat T."/>
            <person name="Smidak R."/>
            <person name="Sarate P."/>
            <person name="Gangsoo J."/>
            <person name="Sialana F."/>
            <person name="Bilban M."/>
            <person name="Lubec G."/>
        </authorList>
    </citation>
    <scope>NUCLEOTIDE SEQUENCE</scope>
    <source>
        <tissue evidence="2">Skin</tissue>
    </source>
</reference>
<evidence type="ECO:0000256" key="1">
    <source>
        <dbReference type="SAM" id="MobiDB-lite"/>
    </source>
</evidence>
<feature type="region of interest" description="Disordered" evidence="1">
    <location>
        <begin position="59"/>
        <end position="81"/>
    </location>
</feature>
<feature type="non-terminal residue" evidence="2">
    <location>
        <position position="1"/>
    </location>
</feature>
<feature type="non-terminal residue" evidence="2">
    <location>
        <position position="118"/>
    </location>
</feature>
<organism evidence="2">
    <name type="scientific">Arion vulgaris</name>
    <dbReference type="NCBI Taxonomy" id="1028688"/>
    <lineage>
        <taxon>Eukaryota</taxon>
        <taxon>Metazoa</taxon>
        <taxon>Spiralia</taxon>
        <taxon>Lophotrochozoa</taxon>
        <taxon>Mollusca</taxon>
        <taxon>Gastropoda</taxon>
        <taxon>Heterobranchia</taxon>
        <taxon>Euthyneura</taxon>
        <taxon>Panpulmonata</taxon>
        <taxon>Eupulmonata</taxon>
        <taxon>Stylommatophora</taxon>
        <taxon>Helicina</taxon>
        <taxon>Arionoidea</taxon>
        <taxon>Arionidae</taxon>
        <taxon>Arion</taxon>
    </lineage>
</organism>
<accession>A0A0B7ADU8</accession>
<sequence length="118" mass="13472">ILPEVVEDENQFGFRKRQTHKVTTDVEIDDVFEKDAVEQIQEPRHVDWSDDCDKKQSTLLPGRFQQHVTTRSRKASSDVQNDSQLLTSVSLSVADKLSDNQIKHTDNSQCCKNTSPTK</sequence>
<proteinExistence type="predicted"/>
<dbReference type="EMBL" id="HACG01031356">
    <property type="protein sequence ID" value="CEK78221.1"/>
    <property type="molecule type" value="Transcribed_RNA"/>
</dbReference>